<comment type="caution">
    <text evidence="2">The sequence shown here is derived from an EMBL/GenBank/DDBJ whole genome shotgun (WGS) entry which is preliminary data.</text>
</comment>
<dbReference type="SUPFAM" id="SSF52266">
    <property type="entry name" value="SGNH hydrolase"/>
    <property type="match status" value="1"/>
</dbReference>
<name>A0A5J4YNZ4_PORPP</name>
<dbReference type="AlphaFoldDB" id="A0A5J4YNZ4"/>
<dbReference type="Gene3D" id="3.40.50.1110">
    <property type="entry name" value="SGNH hydrolase"/>
    <property type="match status" value="1"/>
</dbReference>
<dbReference type="Proteomes" id="UP000324585">
    <property type="component" value="Unassembled WGS sequence"/>
</dbReference>
<organism evidence="2 3">
    <name type="scientific">Porphyridium purpureum</name>
    <name type="common">Red alga</name>
    <name type="synonym">Porphyridium cruentum</name>
    <dbReference type="NCBI Taxonomy" id="35688"/>
    <lineage>
        <taxon>Eukaryota</taxon>
        <taxon>Rhodophyta</taxon>
        <taxon>Bangiophyceae</taxon>
        <taxon>Porphyridiales</taxon>
        <taxon>Porphyridiaceae</taxon>
        <taxon>Porphyridium</taxon>
    </lineage>
</organism>
<dbReference type="OrthoDB" id="505607at2759"/>
<proteinExistence type="predicted"/>
<accession>A0A5J4YNZ4</accession>
<dbReference type="PANTHER" id="PTHR30383:SF32">
    <property type="entry name" value="SGNH-HYDROLASE"/>
    <property type="match status" value="1"/>
</dbReference>
<keyword evidence="3" id="KW-1185">Reference proteome</keyword>
<reference evidence="3" key="1">
    <citation type="journal article" date="2019" name="Nat. Commun.">
        <title>Expansion of phycobilisome linker gene families in mesophilic red algae.</title>
        <authorList>
            <person name="Lee J."/>
            <person name="Kim D."/>
            <person name="Bhattacharya D."/>
            <person name="Yoon H.S."/>
        </authorList>
    </citation>
    <scope>NUCLEOTIDE SEQUENCE [LARGE SCALE GENOMIC DNA]</scope>
    <source>
        <strain evidence="3">CCMP 1328</strain>
    </source>
</reference>
<evidence type="ECO:0000313" key="2">
    <source>
        <dbReference type="EMBL" id="KAA8493241.1"/>
    </source>
</evidence>
<dbReference type="PANTHER" id="PTHR30383">
    <property type="entry name" value="THIOESTERASE 1/PROTEASE 1/LYSOPHOSPHOLIPASE L1"/>
    <property type="match status" value="1"/>
</dbReference>
<keyword evidence="2" id="KW-0378">Hydrolase</keyword>
<dbReference type="InterPro" id="IPR051532">
    <property type="entry name" value="Ester_Hydrolysis_Enzymes"/>
</dbReference>
<sequence length="302" mass="32819">MSTAQPFAMTPSHVMRHPGPLMFVGVLCLLVVATLVARPRHIESGLIELPSRSSLEAAPREVGSTGWETYVKQNADAARKFVDKYRAGAQGGPAASATSDAPVHADVLFLGDSITHFMLRGGNDIPNWIGKERVLILGIPGDTCSELLYRLQVANEVPAAISPRVVSVLIGTNDLGKEVCQGMDCARRIFVVLYDLVDRFPDAKIVVSLLLPRALGRVRQTSAAIENGLAAVEEVNNAMRALLHSAHRRQVAGFERVSWVDCKDVFLAKDGTGIDAELMPDLLHPSVSGNKRWMEQCLRHAL</sequence>
<dbReference type="OMA" id="FCHESST"/>
<dbReference type="InterPro" id="IPR036514">
    <property type="entry name" value="SGNH_hydro_sf"/>
</dbReference>
<protein>
    <submittedName>
        <fullName evidence="2">Platelet-activating factor acetylhydrolase IB subunit gamma</fullName>
    </submittedName>
</protein>
<evidence type="ECO:0000259" key="1">
    <source>
        <dbReference type="Pfam" id="PF13472"/>
    </source>
</evidence>
<dbReference type="Pfam" id="PF13472">
    <property type="entry name" value="Lipase_GDSL_2"/>
    <property type="match status" value="1"/>
</dbReference>
<gene>
    <name evidence="2" type="ORF">FVE85_8686</name>
</gene>
<feature type="domain" description="SGNH hydrolase-type esterase" evidence="1">
    <location>
        <begin position="109"/>
        <end position="291"/>
    </location>
</feature>
<dbReference type="GO" id="GO:0004622">
    <property type="term" value="F:phosphatidylcholine lysophospholipase activity"/>
    <property type="evidence" value="ECO:0007669"/>
    <property type="project" value="TreeGrafter"/>
</dbReference>
<evidence type="ECO:0000313" key="3">
    <source>
        <dbReference type="Proteomes" id="UP000324585"/>
    </source>
</evidence>
<dbReference type="EMBL" id="VRMN01000007">
    <property type="protein sequence ID" value="KAA8493241.1"/>
    <property type="molecule type" value="Genomic_DNA"/>
</dbReference>
<dbReference type="InterPro" id="IPR013830">
    <property type="entry name" value="SGNH_hydro"/>
</dbReference>